<evidence type="ECO:0000256" key="2">
    <source>
        <dbReference type="ARBA" id="ARBA00023002"/>
    </source>
</evidence>
<dbReference type="PANTHER" id="PTHR44196:SF1">
    <property type="entry name" value="DEHYDROGENASE_REDUCTASE SDR FAMILY MEMBER 7B"/>
    <property type="match status" value="1"/>
</dbReference>
<dbReference type="AlphaFoldDB" id="A0A239M8F2"/>
<evidence type="ECO:0000313" key="4">
    <source>
        <dbReference type="Proteomes" id="UP000198356"/>
    </source>
</evidence>
<dbReference type="Gene3D" id="3.40.50.720">
    <property type="entry name" value="NAD(P)-binding Rossmann-like Domain"/>
    <property type="match status" value="1"/>
</dbReference>
<dbReference type="PRINTS" id="PR00081">
    <property type="entry name" value="GDHRDH"/>
</dbReference>
<reference evidence="3 4" key="1">
    <citation type="submission" date="2017-06" db="EMBL/GenBank/DDBJ databases">
        <authorList>
            <person name="Kim H.J."/>
            <person name="Triplett B.A."/>
        </authorList>
    </citation>
    <scope>NUCLEOTIDE SEQUENCE [LARGE SCALE GENOMIC DNA]</scope>
    <source>
        <strain evidence="3 4">DSM 18704</strain>
    </source>
</reference>
<protein>
    <submittedName>
        <fullName evidence="3">Uncharacterized oxidoreductase</fullName>
    </submittedName>
</protein>
<keyword evidence="2" id="KW-0560">Oxidoreductase</keyword>
<dbReference type="OrthoDB" id="9810734at2"/>
<organism evidence="3 4">
    <name type="scientific">Granulicella rosea</name>
    <dbReference type="NCBI Taxonomy" id="474952"/>
    <lineage>
        <taxon>Bacteria</taxon>
        <taxon>Pseudomonadati</taxon>
        <taxon>Acidobacteriota</taxon>
        <taxon>Terriglobia</taxon>
        <taxon>Terriglobales</taxon>
        <taxon>Acidobacteriaceae</taxon>
        <taxon>Granulicella</taxon>
    </lineage>
</organism>
<accession>A0A239M8F2</accession>
<dbReference type="Pfam" id="PF00106">
    <property type="entry name" value="adh_short"/>
    <property type="match status" value="1"/>
</dbReference>
<dbReference type="RefSeq" id="WP_089410114.1">
    <property type="nucleotide sequence ID" value="NZ_FZOU01000010.1"/>
</dbReference>
<sequence>MHLTEKNTILITGGGSGLGRGLAEAFHKLGNTVIIAGRRREVLEAVTAANPGMQYEVVDVQQTAGLKGFAETIVAKYPALNVLINMAGIMKPENLSDAPDATVVDDTIAINFAAPLHLTAALLPHLKQQAKATVMTVTSGLAFMPLAMTPTYCATKAAIHSWSVSLRYQLKGTSVEVLELAPPYVQTELMGPHQASDPRAMPLDAFIAEVMEILTTQPEATEILVKNVYPLRFAGDFNREKFDGFFEQFNAAMAGH</sequence>
<name>A0A239M8F2_9BACT</name>
<proteinExistence type="inferred from homology"/>
<dbReference type="InterPro" id="IPR002347">
    <property type="entry name" value="SDR_fam"/>
</dbReference>
<evidence type="ECO:0000313" key="3">
    <source>
        <dbReference type="EMBL" id="SNT38119.1"/>
    </source>
</evidence>
<dbReference type="GO" id="GO:0016491">
    <property type="term" value="F:oxidoreductase activity"/>
    <property type="evidence" value="ECO:0007669"/>
    <property type="project" value="UniProtKB-KW"/>
</dbReference>
<dbReference type="InterPro" id="IPR020904">
    <property type="entry name" value="Sc_DH/Rdtase_CS"/>
</dbReference>
<dbReference type="InterPro" id="IPR036291">
    <property type="entry name" value="NAD(P)-bd_dom_sf"/>
</dbReference>
<dbReference type="PANTHER" id="PTHR44196">
    <property type="entry name" value="DEHYDROGENASE/REDUCTASE SDR FAMILY MEMBER 7B"/>
    <property type="match status" value="1"/>
</dbReference>
<evidence type="ECO:0000256" key="1">
    <source>
        <dbReference type="ARBA" id="ARBA00006484"/>
    </source>
</evidence>
<dbReference type="GO" id="GO:0016020">
    <property type="term" value="C:membrane"/>
    <property type="evidence" value="ECO:0007669"/>
    <property type="project" value="TreeGrafter"/>
</dbReference>
<keyword evidence="4" id="KW-1185">Reference proteome</keyword>
<dbReference type="EMBL" id="FZOU01000010">
    <property type="protein sequence ID" value="SNT38119.1"/>
    <property type="molecule type" value="Genomic_DNA"/>
</dbReference>
<gene>
    <name evidence="3" type="ORF">SAMN05421770_11031</name>
</gene>
<dbReference type="PROSITE" id="PS00061">
    <property type="entry name" value="ADH_SHORT"/>
    <property type="match status" value="1"/>
</dbReference>
<comment type="similarity">
    <text evidence="1">Belongs to the short-chain dehydrogenases/reductases (SDR) family.</text>
</comment>
<dbReference type="SUPFAM" id="SSF51735">
    <property type="entry name" value="NAD(P)-binding Rossmann-fold domains"/>
    <property type="match status" value="1"/>
</dbReference>
<dbReference type="Proteomes" id="UP000198356">
    <property type="component" value="Unassembled WGS sequence"/>
</dbReference>